<dbReference type="STRING" id="442562.Rumeso_00004"/>
<evidence type="ECO:0000259" key="2">
    <source>
        <dbReference type="Pfam" id="PF07331"/>
    </source>
</evidence>
<dbReference type="AlphaFoldDB" id="A0A017HW42"/>
<evidence type="ECO:0000256" key="1">
    <source>
        <dbReference type="SAM" id="Phobius"/>
    </source>
</evidence>
<name>A0A017HW42_9RHOB</name>
<evidence type="ECO:0000313" key="3">
    <source>
        <dbReference type="EMBL" id="EYD78393.1"/>
    </source>
</evidence>
<comment type="caution">
    <text evidence="3">The sequence shown here is derived from an EMBL/GenBank/DDBJ whole genome shotgun (WGS) entry which is preliminary data.</text>
</comment>
<keyword evidence="1" id="KW-0812">Transmembrane</keyword>
<keyword evidence="1" id="KW-0472">Membrane</keyword>
<dbReference type="OrthoDB" id="7029611at2"/>
<dbReference type="Proteomes" id="UP000019666">
    <property type="component" value="Unassembled WGS sequence"/>
</dbReference>
<evidence type="ECO:0000313" key="4">
    <source>
        <dbReference type="Proteomes" id="UP000019666"/>
    </source>
</evidence>
<keyword evidence="1" id="KW-1133">Transmembrane helix</keyword>
<accession>A0A017HW42</accession>
<keyword evidence="4" id="KW-1185">Reference proteome</keyword>
<dbReference type="EMBL" id="AOSK01000001">
    <property type="protein sequence ID" value="EYD78393.1"/>
    <property type="molecule type" value="Genomic_DNA"/>
</dbReference>
<protein>
    <submittedName>
        <fullName evidence="3">Tricarboxylate transport protein TctB</fullName>
    </submittedName>
</protein>
<feature type="transmembrane region" description="Helical" evidence="1">
    <location>
        <begin position="12"/>
        <end position="30"/>
    </location>
</feature>
<feature type="transmembrane region" description="Helical" evidence="1">
    <location>
        <begin position="85"/>
        <end position="115"/>
    </location>
</feature>
<reference evidence="3 4" key="1">
    <citation type="submission" date="2013-02" db="EMBL/GenBank/DDBJ databases">
        <authorList>
            <person name="Fiebig A."/>
            <person name="Goeker M."/>
            <person name="Klenk H.-P.P."/>
        </authorList>
    </citation>
    <scope>NUCLEOTIDE SEQUENCE [LARGE SCALE GENOMIC DNA]</scope>
    <source>
        <strain evidence="3 4">DSM 19309</strain>
    </source>
</reference>
<sequence length="157" mass="16152">MKQIDTDFASGIVFLAISAPFGILAAGYGFGTPLRLGAGVFPLAAAILLALVGASLIVQSLRASRDRHPLAVGGLTFHRSDARSLVFIALALVFAALTLHRLGLGIAVPGAVLIASLASRELRPLQALILAAALTAFTYTIFVAGLGVRLPLILGVL</sequence>
<feature type="domain" description="DUF1468" evidence="2">
    <location>
        <begin position="9"/>
        <end position="151"/>
    </location>
</feature>
<gene>
    <name evidence="3" type="ORF">Rumeso_00004</name>
</gene>
<dbReference type="RefSeq" id="WP_037283335.1">
    <property type="nucleotide sequence ID" value="NZ_KK088617.1"/>
</dbReference>
<organism evidence="3 4">
    <name type="scientific">Rubellimicrobium mesophilum DSM 19309</name>
    <dbReference type="NCBI Taxonomy" id="442562"/>
    <lineage>
        <taxon>Bacteria</taxon>
        <taxon>Pseudomonadati</taxon>
        <taxon>Pseudomonadota</taxon>
        <taxon>Alphaproteobacteria</taxon>
        <taxon>Rhodobacterales</taxon>
        <taxon>Roseobacteraceae</taxon>
        <taxon>Rubellimicrobium</taxon>
    </lineage>
</organism>
<proteinExistence type="predicted"/>
<feature type="transmembrane region" description="Helical" evidence="1">
    <location>
        <begin position="36"/>
        <end position="58"/>
    </location>
</feature>
<feature type="transmembrane region" description="Helical" evidence="1">
    <location>
        <begin position="127"/>
        <end position="148"/>
    </location>
</feature>
<dbReference type="InterPro" id="IPR009936">
    <property type="entry name" value="DUF1468"/>
</dbReference>
<dbReference type="Pfam" id="PF07331">
    <property type="entry name" value="TctB"/>
    <property type="match status" value="1"/>
</dbReference>
<dbReference type="HOGENOM" id="CLU_108885_1_0_5"/>